<feature type="compositionally biased region" description="Basic and acidic residues" evidence="1">
    <location>
        <begin position="712"/>
        <end position="725"/>
    </location>
</feature>
<dbReference type="PANTHER" id="PTHR21715:SF0">
    <property type="entry name" value="RH04127P"/>
    <property type="match status" value="1"/>
</dbReference>
<feature type="region of interest" description="Disordered" evidence="1">
    <location>
        <begin position="366"/>
        <end position="447"/>
    </location>
</feature>
<feature type="region of interest" description="Disordered" evidence="1">
    <location>
        <begin position="955"/>
        <end position="981"/>
    </location>
</feature>
<feature type="compositionally biased region" description="Basic and acidic residues" evidence="1">
    <location>
        <begin position="253"/>
        <end position="281"/>
    </location>
</feature>
<feature type="region of interest" description="Disordered" evidence="1">
    <location>
        <begin position="558"/>
        <end position="679"/>
    </location>
</feature>
<feature type="region of interest" description="Disordered" evidence="1">
    <location>
        <begin position="1242"/>
        <end position="1289"/>
    </location>
</feature>
<dbReference type="PROSITE" id="PS01159">
    <property type="entry name" value="WW_DOMAIN_1"/>
    <property type="match status" value="1"/>
</dbReference>
<evidence type="ECO:0000313" key="4">
    <source>
        <dbReference type="Proteomes" id="UP001292094"/>
    </source>
</evidence>
<accession>A0AAE1U672</accession>
<feature type="compositionally biased region" description="Basic and acidic residues" evidence="1">
    <location>
        <begin position="191"/>
        <end position="204"/>
    </location>
</feature>
<dbReference type="InterPro" id="IPR001202">
    <property type="entry name" value="WW_dom"/>
</dbReference>
<dbReference type="SUPFAM" id="SSF51045">
    <property type="entry name" value="WW domain"/>
    <property type="match status" value="1"/>
</dbReference>
<evidence type="ECO:0000259" key="2">
    <source>
        <dbReference type="PROSITE" id="PS50020"/>
    </source>
</evidence>
<name>A0AAE1U672_9EUCA</name>
<reference evidence="3" key="1">
    <citation type="submission" date="2023-11" db="EMBL/GenBank/DDBJ databases">
        <title>Genome assemblies of two species of porcelain crab, Petrolisthes cinctipes and Petrolisthes manimaculis (Anomura: Porcellanidae).</title>
        <authorList>
            <person name="Angst P."/>
        </authorList>
    </citation>
    <scope>NUCLEOTIDE SEQUENCE</scope>
    <source>
        <strain evidence="3">PB745_02</strain>
        <tissue evidence="3">Gill</tissue>
    </source>
</reference>
<comment type="caution">
    <text evidence="3">The sequence shown here is derived from an EMBL/GenBank/DDBJ whole genome shotgun (WGS) entry which is preliminary data.</text>
</comment>
<dbReference type="InterPro" id="IPR036020">
    <property type="entry name" value="WW_dom_sf"/>
</dbReference>
<feature type="region of interest" description="Disordered" evidence="1">
    <location>
        <begin position="143"/>
        <end position="212"/>
    </location>
</feature>
<feature type="region of interest" description="Disordered" evidence="1">
    <location>
        <begin position="691"/>
        <end position="733"/>
    </location>
</feature>
<dbReference type="PANTHER" id="PTHR21715">
    <property type="entry name" value="RH04127P"/>
    <property type="match status" value="1"/>
</dbReference>
<feature type="region of interest" description="Disordered" evidence="1">
    <location>
        <begin position="779"/>
        <end position="822"/>
    </location>
</feature>
<feature type="compositionally biased region" description="Acidic residues" evidence="1">
    <location>
        <begin position="781"/>
        <end position="791"/>
    </location>
</feature>
<feature type="compositionally biased region" description="Low complexity" evidence="1">
    <location>
        <begin position="284"/>
        <end position="295"/>
    </location>
</feature>
<evidence type="ECO:0000313" key="3">
    <source>
        <dbReference type="EMBL" id="KAK4311898.1"/>
    </source>
</evidence>
<feature type="region of interest" description="Disordered" evidence="1">
    <location>
        <begin position="1454"/>
        <end position="1474"/>
    </location>
</feature>
<feature type="compositionally biased region" description="Low complexity" evidence="1">
    <location>
        <begin position="243"/>
        <end position="252"/>
    </location>
</feature>
<feature type="region of interest" description="Disordered" evidence="1">
    <location>
        <begin position="1112"/>
        <end position="1168"/>
    </location>
</feature>
<dbReference type="InterPro" id="IPR053233">
    <property type="entry name" value="ABRA-related"/>
</dbReference>
<dbReference type="Gene3D" id="3.30.1470.10">
    <property type="entry name" value="Photosystem I PsaD, reaction center subunit II"/>
    <property type="match status" value="1"/>
</dbReference>
<feature type="compositionally biased region" description="Basic and acidic residues" evidence="1">
    <location>
        <begin position="798"/>
        <end position="822"/>
    </location>
</feature>
<dbReference type="SMART" id="SM00456">
    <property type="entry name" value="WW"/>
    <property type="match status" value="1"/>
</dbReference>
<feature type="domain" description="WW" evidence="2">
    <location>
        <begin position="71"/>
        <end position="104"/>
    </location>
</feature>
<dbReference type="Proteomes" id="UP001292094">
    <property type="component" value="Unassembled WGS sequence"/>
</dbReference>
<feature type="compositionally biased region" description="Low complexity" evidence="1">
    <location>
        <begin position="1264"/>
        <end position="1289"/>
    </location>
</feature>
<feature type="compositionally biased region" description="Low complexity" evidence="1">
    <location>
        <begin position="694"/>
        <end position="709"/>
    </location>
</feature>
<proteinExistence type="predicted"/>
<feature type="compositionally biased region" description="Acidic residues" evidence="1">
    <location>
        <begin position="495"/>
        <end position="527"/>
    </location>
</feature>
<sequence>MNDIGDNEAYISTEETQLETNQHRQTIILEEIFTQDYDITDQEVGDYCQIVGIDVDHEPQLVPLARAALLHPLPSAWTPVEDSHLGLYFYNKDTGESRWTHPVDSIVRSIVTRHRTNTSSDSYSEEFDTEEDQLISEFLRAQVSEQEASHSDSDALGHSTERHPSHSIIDSHSGQDVPCKPVKVCQSQDGIRGRDEGCDTDESRAVPSNSLIPTDREVKCSFSKREDKVNVTEENINNQVFDNNVSNNQNLVNKEDGRDVRKEKKETECKESQIEESEPGRSRPAATKPATAPAPSMFGGKDSLGRGLGRSPLGPPPLGTPGSLAAPTPLGKPILGGTQLPSGRVPPIGGQLTPLAPIAAASRGGSLQLAPLKPLGPNPSSPGHHQDSREGRGNPPLRRQPAQKEGEMWGGGRGIGGPERQGGVSIKGGPIRGEGDGAVVSLGSPPKSILKGPVLVSGVTANKGIDRLSLLEPKETKNLRFDFTTDDIDFHTSEEEFEEEELEEEELEEEEEYEDEEEEYDSEAEDLEEEAMLRVTGFIDEESEHGGLVLNDASDLLPLKPASSITRPSATINRPGSSRPSQHMPHGPDPWASEEKRMPTQPPKMDETGGPLQTFRMEKEKEQTIKVTEKREVKPKETPVKVETSREQIKGNIELPQNSSKNVSGSQTNSTSPKPQVPTNIKTLYSETHNVGNVKNASPPSKVPPSAVKQARPPEGRKLELEGAPKTRKINPLDRVVAKLSGKTEGSNQISGNPVIDNDAPVIRGAVKNVTVNLTELMNNADEEIEDEDTDNTMSDVDNEHEISELRKEREAEERRLRDFHESQLKNLRDSLNKEYKAMEERVRNDHKNALAKFEEQEKQKLEQMRKQIESNLKQKNEKLIENTKDEMEKNLTKMKSKMIKDLERENEEEIEKLKMRFVQDMKNTKEKLQKDHDEELKDLEQELQALYSQQKLAKQEELDTQKDSAASRNSKQKAAAAAAAVDELEQSVTELLREKQRDLKKEHNKQLAILSDELEMELEKAARQAKDKETQEKRSHASRLAKMKDGHEEEVKQIEKLYEQELQDLETEHEKNILRLKAQFKAELTQQKTELENKLIEFRIEYEQKLSCLEDEQEVEEHESSHIDDIPAQNFEQKDEVPRSSKDQKDKTVTDECVVENNRESHEDEKNYSDLLRELRERRKNLEKNLEELKTQENMVKELKVQKQASCTPHSPCSNITCIHASRYKKLKDKYSTLVNRIKSEKAKRASKKPSSFRNPIINTTPSLSSDKSSLSSVNVSENNDVTSSTSSPRKVRTCSFSTIDASEDEDVRLATQVLKKYGKNVDYGNSKHSLLLKKRLTSTPKNAWVEDELLAAGKRELKKTEEFLNSGILKHHPTLDLDVEGIHKEFLRQNASYQASAFKKSGSHLSLAHGGSISSDTESDDPVLDPTQDLLAAPDYGLNKLLGQLNSANRPVFSETKIPGPRRGKTQPLRPSASLERGLNNITQPYTDYINRFSTLSPFASGGFKRLNSGSVPDLGPETVDKIASVNQYLQQRWTNYFGELSVPLGGKAGWPSHVIGQSTLLSGKNTTDNVLINNSINSSVPPKMTTVISNKSPLKQPNFKEDNNLNQKIDDLRVWLEKAQATSAAVAVEKLGQTGTLQ</sequence>
<protein>
    <recommendedName>
        <fullName evidence="2">WW domain-containing protein</fullName>
    </recommendedName>
</protein>
<feature type="compositionally biased region" description="Basic and acidic residues" evidence="1">
    <location>
        <begin position="1133"/>
        <end position="1151"/>
    </location>
</feature>
<organism evidence="3 4">
    <name type="scientific">Petrolisthes manimaculis</name>
    <dbReference type="NCBI Taxonomy" id="1843537"/>
    <lineage>
        <taxon>Eukaryota</taxon>
        <taxon>Metazoa</taxon>
        <taxon>Ecdysozoa</taxon>
        <taxon>Arthropoda</taxon>
        <taxon>Crustacea</taxon>
        <taxon>Multicrustacea</taxon>
        <taxon>Malacostraca</taxon>
        <taxon>Eumalacostraca</taxon>
        <taxon>Eucarida</taxon>
        <taxon>Decapoda</taxon>
        <taxon>Pleocyemata</taxon>
        <taxon>Anomura</taxon>
        <taxon>Galatheoidea</taxon>
        <taxon>Porcellanidae</taxon>
        <taxon>Petrolisthes</taxon>
    </lineage>
</organism>
<evidence type="ECO:0000256" key="1">
    <source>
        <dbReference type="SAM" id="MobiDB-lite"/>
    </source>
</evidence>
<dbReference type="EMBL" id="JAWZYT010001467">
    <property type="protein sequence ID" value="KAK4311898.1"/>
    <property type="molecule type" value="Genomic_DNA"/>
</dbReference>
<dbReference type="PROSITE" id="PS50020">
    <property type="entry name" value="WW_DOMAIN_2"/>
    <property type="match status" value="1"/>
</dbReference>
<feature type="region of interest" description="Disordered" evidence="1">
    <location>
        <begin position="1021"/>
        <end position="1050"/>
    </location>
</feature>
<feature type="compositionally biased region" description="Basic and acidic residues" evidence="1">
    <location>
        <begin position="1021"/>
        <end position="1036"/>
    </location>
</feature>
<feature type="compositionally biased region" description="Basic and acidic residues" evidence="1">
    <location>
        <begin position="147"/>
        <end position="164"/>
    </location>
</feature>
<gene>
    <name evidence="3" type="ORF">Pmani_016644</name>
</gene>
<feature type="compositionally biased region" description="Basic and acidic residues" evidence="1">
    <location>
        <begin position="616"/>
        <end position="649"/>
    </location>
</feature>
<feature type="compositionally biased region" description="Basic and acidic residues" evidence="1">
    <location>
        <begin position="1158"/>
        <end position="1168"/>
    </location>
</feature>
<feature type="region of interest" description="Disordered" evidence="1">
    <location>
        <begin position="491"/>
        <end position="527"/>
    </location>
</feature>
<keyword evidence="4" id="KW-1185">Reference proteome</keyword>
<feature type="compositionally biased region" description="Gly residues" evidence="1">
    <location>
        <begin position="408"/>
        <end position="420"/>
    </location>
</feature>
<feature type="compositionally biased region" description="Polar residues" evidence="1">
    <location>
        <begin position="655"/>
        <end position="679"/>
    </location>
</feature>
<feature type="region of interest" description="Disordered" evidence="1">
    <location>
        <begin position="243"/>
        <end position="353"/>
    </location>
</feature>
<feature type="compositionally biased region" description="Polar residues" evidence="1">
    <location>
        <begin position="563"/>
        <end position="581"/>
    </location>
</feature>
<feature type="compositionally biased region" description="Polar residues" evidence="1">
    <location>
        <begin position="1250"/>
        <end position="1263"/>
    </location>
</feature>
<dbReference type="CDD" id="cd00201">
    <property type="entry name" value="WW"/>
    <property type="match status" value="1"/>
</dbReference>